<keyword evidence="1" id="KW-1133">Transmembrane helix</keyword>
<dbReference type="Proteomes" id="UP000266861">
    <property type="component" value="Unassembled WGS sequence"/>
</dbReference>
<keyword evidence="1" id="KW-0812">Transmembrane</keyword>
<dbReference type="EMBL" id="PQFF01000002">
    <property type="protein sequence ID" value="RHZ90250.1"/>
    <property type="molecule type" value="Genomic_DNA"/>
</dbReference>
<dbReference type="STRING" id="1348612.A0A397K0G8"/>
<keyword evidence="1" id="KW-0472">Membrane</keyword>
<evidence type="ECO:0000313" key="3">
    <source>
        <dbReference type="Proteomes" id="UP000266861"/>
    </source>
</evidence>
<gene>
    <name evidence="2" type="ORF">Glove_2g42</name>
</gene>
<proteinExistence type="predicted"/>
<feature type="transmembrane region" description="Helical" evidence="1">
    <location>
        <begin position="153"/>
        <end position="174"/>
    </location>
</feature>
<sequence length="176" mass="20090">MCCSIMLNLNELKDIINDDTNLRFLSKEINNAKGQLFKGNKISDPQREIAVADYLAMDDVYDAFVTTLSKVIDFLVKAAKEATDNVCDGFTVARRSVIILLRRAINFTYIKTDFIDFSRTAYENLTYRTLSFDETSNNSSNNSSNDSSSIFQLPYLSIKLVMILSFMFLVFDLVRH</sequence>
<keyword evidence="3" id="KW-1185">Reference proteome</keyword>
<dbReference type="OrthoDB" id="2358911at2759"/>
<organism evidence="2 3">
    <name type="scientific">Diversispora epigaea</name>
    <dbReference type="NCBI Taxonomy" id="1348612"/>
    <lineage>
        <taxon>Eukaryota</taxon>
        <taxon>Fungi</taxon>
        <taxon>Fungi incertae sedis</taxon>
        <taxon>Mucoromycota</taxon>
        <taxon>Glomeromycotina</taxon>
        <taxon>Glomeromycetes</taxon>
        <taxon>Diversisporales</taxon>
        <taxon>Diversisporaceae</taxon>
        <taxon>Diversispora</taxon>
    </lineage>
</organism>
<evidence type="ECO:0000256" key="1">
    <source>
        <dbReference type="SAM" id="Phobius"/>
    </source>
</evidence>
<reference evidence="2 3" key="1">
    <citation type="submission" date="2018-08" db="EMBL/GenBank/DDBJ databases">
        <title>Genome and evolution of the arbuscular mycorrhizal fungus Diversispora epigaea (formerly Glomus versiforme) and its bacterial endosymbionts.</title>
        <authorList>
            <person name="Sun X."/>
            <person name="Fei Z."/>
            <person name="Harrison M."/>
        </authorList>
    </citation>
    <scope>NUCLEOTIDE SEQUENCE [LARGE SCALE GENOMIC DNA]</scope>
    <source>
        <strain evidence="2 3">IT104</strain>
    </source>
</reference>
<protein>
    <submittedName>
        <fullName evidence="2">Uncharacterized protein</fullName>
    </submittedName>
</protein>
<accession>A0A397K0G8</accession>
<comment type="caution">
    <text evidence="2">The sequence shown here is derived from an EMBL/GenBank/DDBJ whole genome shotgun (WGS) entry which is preliminary data.</text>
</comment>
<evidence type="ECO:0000313" key="2">
    <source>
        <dbReference type="EMBL" id="RHZ90250.1"/>
    </source>
</evidence>
<dbReference type="AlphaFoldDB" id="A0A397K0G8"/>
<name>A0A397K0G8_9GLOM</name>